<comment type="caution">
    <text evidence="9">The sequence shown here is derived from an EMBL/GenBank/DDBJ whole genome shotgun (WGS) entry which is preliminary data.</text>
</comment>
<keyword evidence="6 8" id="KW-1133">Transmembrane helix</keyword>
<keyword evidence="10" id="KW-1185">Reference proteome</keyword>
<dbReference type="Proteomes" id="UP000835052">
    <property type="component" value="Unassembled WGS sequence"/>
</dbReference>
<feature type="transmembrane region" description="Helical" evidence="8">
    <location>
        <begin position="105"/>
        <end position="124"/>
    </location>
</feature>
<keyword evidence="4 8" id="KW-0592">Phosphate transport</keyword>
<dbReference type="OrthoDB" id="260807at2759"/>
<sequence>MQEWLADKYNYISEGLRHASNDEYIWMIIVGTILAYILGFAMGANDVSNAFGTSVGSRALSLTQAYILASIFEALGAIIIGYNVIDTVRRSIYDVGIYESEPVLFMLVQIAVLGGCSLWLLLATALKMPVSASHSLVGAILGSTLACKGFRGIYWEMLLYIVGSWFLSPVLAGLTSITILLLIEHNILQSRDPVNRALFCSPFIVFACFVVNGFIVLLGGSKILNTPSLSIWVCIPICTTIAVLAASFYYYLILPQIRNKIDEMIILEPLIFKKDDLSSGVSPSVKEITDGFCHPPRYFRRKLAGRDSDSSFEYTETPTSSDSEGSGLFGGFWRNLMPKKDLEIDTRVMKAFVGLQVMSACFAGFAHGSNDVSNAIGPLTTLMNAYREKDFQQKHETSIDVLFFGICSICAGLWVLGHRVILTIGLDMTEMNPVTGFVMEFGAATTTILASKLGLPISTTHCVIGAVVAVGWVKSETGVDIKVIKQIAASWLVTVPVSGIFAGIIILILQATVYKKFYFF</sequence>
<proteinExistence type="inferred from homology"/>
<comment type="subcellular location">
    <subcellularLocation>
        <location evidence="1 8">Membrane</location>
        <topology evidence="1 8">Multi-pass membrane protein</topology>
    </subcellularLocation>
</comment>
<evidence type="ECO:0000256" key="4">
    <source>
        <dbReference type="ARBA" id="ARBA00022592"/>
    </source>
</evidence>
<dbReference type="InterPro" id="IPR001204">
    <property type="entry name" value="Phos_transporter"/>
</dbReference>
<dbReference type="Pfam" id="PF01384">
    <property type="entry name" value="PHO4"/>
    <property type="match status" value="1"/>
</dbReference>
<protein>
    <recommendedName>
        <fullName evidence="8">Phosphate transporter</fullName>
    </recommendedName>
</protein>
<dbReference type="GO" id="GO:0005315">
    <property type="term" value="F:phosphate transmembrane transporter activity"/>
    <property type="evidence" value="ECO:0007669"/>
    <property type="project" value="InterPro"/>
</dbReference>
<feature type="transmembrane region" description="Helical" evidence="8">
    <location>
        <begin position="401"/>
        <end position="421"/>
    </location>
</feature>
<feature type="transmembrane region" description="Helical" evidence="8">
    <location>
        <begin position="160"/>
        <end position="183"/>
    </location>
</feature>
<feature type="transmembrane region" description="Helical" evidence="8">
    <location>
        <begin position="229"/>
        <end position="252"/>
    </location>
</feature>
<keyword evidence="7 8" id="KW-0472">Membrane</keyword>
<comment type="similarity">
    <text evidence="2 8">Belongs to the inorganic phosphate transporter (PiT) (TC 2.A.20) family.</text>
</comment>
<feature type="transmembrane region" description="Helical" evidence="8">
    <location>
        <begin position="491"/>
        <end position="514"/>
    </location>
</feature>
<dbReference type="PANTHER" id="PTHR11101:SF67">
    <property type="entry name" value="PHOSPHATE TRANSPORTER"/>
    <property type="match status" value="1"/>
</dbReference>
<dbReference type="GO" id="GO:0016020">
    <property type="term" value="C:membrane"/>
    <property type="evidence" value="ECO:0007669"/>
    <property type="project" value="UniProtKB-SubCell"/>
</dbReference>
<evidence type="ECO:0000256" key="7">
    <source>
        <dbReference type="ARBA" id="ARBA00023136"/>
    </source>
</evidence>
<evidence type="ECO:0000256" key="1">
    <source>
        <dbReference type="ARBA" id="ARBA00004141"/>
    </source>
</evidence>
<name>A0A8S1H8E1_9PELO</name>
<keyword evidence="5 8" id="KW-0812">Transmembrane</keyword>
<evidence type="ECO:0000256" key="3">
    <source>
        <dbReference type="ARBA" id="ARBA00022448"/>
    </source>
</evidence>
<dbReference type="PANTHER" id="PTHR11101">
    <property type="entry name" value="PHOSPHATE TRANSPORTER"/>
    <property type="match status" value="1"/>
</dbReference>
<evidence type="ECO:0000256" key="8">
    <source>
        <dbReference type="RuleBase" id="RU363058"/>
    </source>
</evidence>
<evidence type="ECO:0000313" key="9">
    <source>
        <dbReference type="EMBL" id="CAD6191685.1"/>
    </source>
</evidence>
<dbReference type="AlphaFoldDB" id="A0A8S1H8E1"/>
<dbReference type="GO" id="GO:0035435">
    <property type="term" value="P:phosphate ion transmembrane transport"/>
    <property type="evidence" value="ECO:0007669"/>
    <property type="project" value="TreeGrafter"/>
</dbReference>
<organism evidence="9 10">
    <name type="scientific">Caenorhabditis auriculariae</name>
    <dbReference type="NCBI Taxonomy" id="2777116"/>
    <lineage>
        <taxon>Eukaryota</taxon>
        <taxon>Metazoa</taxon>
        <taxon>Ecdysozoa</taxon>
        <taxon>Nematoda</taxon>
        <taxon>Chromadorea</taxon>
        <taxon>Rhabditida</taxon>
        <taxon>Rhabditina</taxon>
        <taxon>Rhabditomorpha</taxon>
        <taxon>Rhabditoidea</taxon>
        <taxon>Rhabditidae</taxon>
        <taxon>Peloderinae</taxon>
        <taxon>Caenorhabditis</taxon>
    </lineage>
</organism>
<evidence type="ECO:0000256" key="6">
    <source>
        <dbReference type="ARBA" id="ARBA00022989"/>
    </source>
</evidence>
<dbReference type="EMBL" id="CAJGYM010000022">
    <property type="protein sequence ID" value="CAD6191685.1"/>
    <property type="molecule type" value="Genomic_DNA"/>
</dbReference>
<accession>A0A8S1H8E1</accession>
<feature type="transmembrane region" description="Helical" evidence="8">
    <location>
        <begin position="24"/>
        <end position="44"/>
    </location>
</feature>
<feature type="transmembrane region" description="Helical" evidence="8">
    <location>
        <begin position="441"/>
        <end position="470"/>
    </location>
</feature>
<evidence type="ECO:0000256" key="5">
    <source>
        <dbReference type="ARBA" id="ARBA00022692"/>
    </source>
</evidence>
<feature type="transmembrane region" description="Helical" evidence="8">
    <location>
        <begin position="195"/>
        <end position="217"/>
    </location>
</feature>
<evidence type="ECO:0000256" key="2">
    <source>
        <dbReference type="ARBA" id="ARBA00009916"/>
    </source>
</evidence>
<keyword evidence="3 8" id="KW-0813">Transport</keyword>
<gene>
    <name evidence="9" type="ORF">CAUJ_LOCUS7604</name>
</gene>
<feature type="transmembrane region" description="Helical" evidence="8">
    <location>
        <begin position="65"/>
        <end position="85"/>
    </location>
</feature>
<reference evidence="9" key="1">
    <citation type="submission" date="2020-10" db="EMBL/GenBank/DDBJ databases">
        <authorList>
            <person name="Kikuchi T."/>
        </authorList>
    </citation>
    <scope>NUCLEOTIDE SEQUENCE</scope>
    <source>
        <strain evidence="9">NKZ352</strain>
    </source>
</reference>
<comment type="function">
    <text evidence="8">Sodium-phosphate symporter.</text>
</comment>
<evidence type="ECO:0000313" key="10">
    <source>
        <dbReference type="Proteomes" id="UP000835052"/>
    </source>
</evidence>